<evidence type="ECO:0000256" key="10">
    <source>
        <dbReference type="ARBA" id="ARBA00023180"/>
    </source>
</evidence>
<comment type="subcellular location">
    <subcellularLocation>
        <location evidence="1">Membrane</location>
        <topology evidence="1">Multi-pass membrane protein</topology>
    </subcellularLocation>
    <subcellularLocation>
        <location evidence="14">Postsynaptic cell membrane</location>
    </subcellularLocation>
</comment>
<dbReference type="InterPro" id="IPR015683">
    <property type="entry name" value="Ionotropic_Glu_rcpt"/>
</dbReference>
<evidence type="ECO:0000256" key="1">
    <source>
        <dbReference type="ARBA" id="ARBA00004141"/>
    </source>
</evidence>
<evidence type="ECO:0000256" key="14">
    <source>
        <dbReference type="ARBA" id="ARBA00034100"/>
    </source>
</evidence>
<feature type="region of interest" description="Disordered" evidence="15">
    <location>
        <begin position="299"/>
        <end position="358"/>
    </location>
</feature>
<feature type="chain" id="PRO_5029671918" evidence="17">
    <location>
        <begin position="31"/>
        <end position="1056"/>
    </location>
</feature>
<dbReference type="InterPro" id="IPR001320">
    <property type="entry name" value="Iontro_rcpt_C"/>
</dbReference>
<dbReference type="PANTHER" id="PTHR18966">
    <property type="entry name" value="IONOTROPIC GLUTAMATE RECEPTOR"/>
    <property type="match status" value="1"/>
</dbReference>
<dbReference type="GO" id="GO:0015276">
    <property type="term" value="F:ligand-gated monoatomic ion channel activity"/>
    <property type="evidence" value="ECO:0007669"/>
    <property type="project" value="InterPro"/>
</dbReference>
<dbReference type="OrthoDB" id="6487233at2759"/>
<dbReference type="Proteomes" id="UP000594260">
    <property type="component" value="Unplaced"/>
</dbReference>
<evidence type="ECO:0000256" key="5">
    <source>
        <dbReference type="ARBA" id="ARBA00022989"/>
    </source>
</evidence>
<keyword evidence="13" id="KW-0407">Ion channel</keyword>
<keyword evidence="12" id="KW-1071">Ligand-gated ion channel</keyword>
<evidence type="ECO:0000256" key="15">
    <source>
        <dbReference type="SAM" id="MobiDB-lite"/>
    </source>
</evidence>
<dbReference type="Pfam" id="PF01094">
    <property type="entry name" value="ANF_receptor"/>
    <property type="match status" value="1"/>
</dbReference>
<comment type="similarity">
    <text evidence="2">Belongs to the glutamate-gated ion channel (TC 1.A.10.1) family.</text>
</comment>
<dbReference type="Pfam" id="PF00060">
    <property type="entry name" value="Lig_chan"/>
    <property type="match status" value="1"/>
</dbReference>
<reference evidence="20" key="1">
    <citation type="submission" date="2021-01" db="UniProtKB">
        <authorList>
            <consortium name="EnsemblMetazoa"/>
        </authorList>
    </citation>
    <scope>IDENTIFICATION</scope>
</reference>
<feature type="compositionally biased region" description="Acidic residues" evidence="15">
    <location>
        <begin position="346"/>
        <end position="356"/>
    </location>
</feature>
<name>A0A7M7JMW8_VARDE</name>
<evidence type="ECO:0000256" key="11">
    <source>
        <dbReference type="ARBA" id="ARBA00023257"/>
    </source>
</evidence>
<feature type="compositionally biased region" description="Polar residues" evidence="15">
    <location>
        <begin position="1047"/>
        <end position="1056"/>
    </location>
</feature>
<dbReference type="Gene3D" id="3.40.50.2300">
    <property type="match status" value="2"/>
</dbReference>
<evidence type="ECO:0000256" key="3">
    <source>
        <dbReference type="ARBA" id="ARBA00022448"/>
    </source>
</evidence>
<dbReference type="Pfam" id="PF10613">
    <property type="entry name" value="Lig_chan-Glu_bd"/>
    <property type="match status" value="1"/>
</dbReference>
<dbReference type="InterPro" id="IPR019594">
    <property type="entry name" value="Glu/Gly-bd"/>
</dbReference>
<evidence type="ECO:0000313" key="20">
    <source>
        <dbReference type="EnsemblMetazoa" id="XP_022654413"/>
    </source>
</evidence>
<dbReference type="SMART" id="SM00918">
    <property type="entry name" value="Lig_chan-Glu_bd"/>
    <property type="match status" value="1"/>
</dbReference>
<dbReference type="OMA" id="IAVSDHM"/>
<dbReference type="KEGG" id="vde:111247579"/>
<evidence type="ECO:0000256" key="6">
    <source>
        <dbReference type="ARBA" id="ARBA00023018"/>
    </source>
</evidence>
<evidence type="ECO:0000259" key="18">
    <source>
        <dbReference type="SMART" id="SM00079"/>
    </source>
</evidence>
<dbReference type="GeneID" id="111247579"/>
<keyword evidence="21" id="KW-1185">Reference proteome</keyword>
<dbReference type="RefSeq" id="XP_022654413.1">
    <property type="nucleotide sequence ID" value="XM_022798678.1"/>
</dbReference>
<evidence type="ECO:0000256" key="8">
    <source>
        <dbReference type="ARBA" id="ARBA00023136"/>
    </source>
</evidence>
<feature type="compositionally biased region" description="Basic and acidic residues" evidence="15">
    <location>
        <begin position="299"/>
        <end position="310"/>
    </location>
</feature>
<dbReference type="SMART" id="SM00079">
    <property type="entry name" value="PBPe"/>
    <property type="match status" value="1"/>
</dbReference>
<dbReference type="AlphaFoldDB" id="A0A7M7JMW8"/>
<feature type="signal peptide" evidence="17">
    <location>
        <begin position="1"/>
        <end position="30"/>
    </location>
</feature>
<feature type="domain" description="Ionotropic glutamate receptor C-terminal" evidence="18">
    <location>
        <begin position="506"/>
        <end position="911"/>
    </location>
</feature>
<dbReference type="InParanoid" id="A0A7M7JMW8"/>
<evidence type="ECO:0000256" key="16">
    <source>
        <dbReference type="SAM" id="Phobius"/>
    </source>
</evidence>
<evidence type="ECO:0000256" key="17">
    <source>
        <dbReference type="SAM" id="SignalP"/>
    </source>
</evidence>
<organism evidence="20 21">
    <name type="scientific">Varroa destructor</name>
    <name type="common">Honeybee mite</name>
    <dbReference type="NCBI Taxonomy" id="109461"/>
    <lineage>
        <taxon>Eukaryota</taxon>
        <taxon>Metazoa</taxon>
        <taxon>Ecdysozoa</taxon>
        <taxon>Arthropoda</taxon>
        <taxon>Chelicerata</taxon>
        <taxon>Arachnida</taxon>
        <taxon>Acari</taxon>
        <taxon>Parasitiformes</taxon>
        <taxon>Mesostigmata</taxon>
        <taxon>Gamasina</taxon>
        <taxon>Dermanyssoidea</taxon>
        <taxon>Varroidae</taxon>
        <taxon>Varroa</taxon>
    </lineage>
</organism>
<evidence type="ECO:0000256" key="12">
    <source>
        <dbReference type="ARBA" id="ARBA00023286"/>
    </source>
</evidence>
<keyword evidence="4 16" id="KW-0812">Transmembrane</keyword>
<evidence type="ECO:0000256" key="13">
    <source>
        <dbReference type="ARBA" id="ARBA00023303"/>
    </source>
</evidence>
<dbReference type="InterPro" id="IPR028082">
    <property type="entry name" value="Peripla_BP_I"/>
</dbReference>
<feature type="compositionally biased region" description="Basic and acidic residues" evidence="15">
    <location>
        <begin position="330"/>
        <end position="345"/>
    </location>
</feature>
<feature type="region of interest" description="Disordered" evidence="15">
    <location>
        <begin position="1009"/>
        <end position="1056"/>
    </location>
</feature>
<evidence type="ECO:0000256" key="7">
    <source>
        <dbReference type="ARBA" id="ARBA00023065"/>
    </source>
</evidence>
<keyword evidence="5 16" id="KW-1133">Transmembrane helix</keyword>
<evidence type="ECO:0000313" key="21">
    <source>
        <dbReference type="Proteomes" id="UP000594260"/>
    </source>
</evidence>
<accession>A0A7M7JMW8</accession>
<evidence type="ECO:0000256" key="2">
    <source>
        <dbReference type="ARBA" id="ARBA00008685"/>
    </source>
</evidence>
<keyword evidence="17" id="KW-0732">Signal</keyword>
<evidence type="ECO:0000259" key="19">
    <source>
        <dbReference type="SMART" id="SM00918"/>
    </source>
</evidence>
<protein>
    <submittedName>
        <fullName evidence="20">Uncharacterized protein</fullName>
    </submittedName>
</protein>
<dbReference type="SUPFAM" id="SSF53850">
    <property type="entry name" value="Periplasmic binding protein-like II"/>
    <property type="match status" value="1"/>
</dbReference>
<evidence type="ECO:0000256" key="4">
    <source>
        <dbReference type="ARBA" id="ARBA00022692"/>
    </source>
</evidence>
<dbReference type="Gene3D" id="3.40.190.10">
    <property type="entry name" value="Periplasmic binding protein-like II"/>
    <property type="match status" value="2"/>
</dbReference>
<evidence type="ECO:0000256" key="9">
    <source>
        <dbReference type="ARBA" id="ARBA00023170"/>
    </source>
</evidence>
<proteinExistence type="inferred from homology"/>
<keyword evidence="9" id="KW-0675">Receptor</keyword>
<dbReference type="EnsemblMetazoa" id="XM_022798678">
    <property type="protein sequence ID" value="XP_022654413"/>
    <property type="gene ID" value="LOC111247579"/>
</dbReference>
<keyword evidence="8 16" id="KW-0472">Membrane</keyword>
<dbReference type="Gene3D" id="1.10.287.70">
    <property type="match status" value="1"/>
</dbReference>
<dbReference type="InterPro" id="IPR001828">
    <property type="entry name" value="ANF_lig-bd_rcpt"/>
</dbReference>
<keyword evidence="11" id="KW-0628">Postsynaptic cell membrane</keyword>
<feature type="domain" description="Ionotropic glutamate receptor L-glutamate and glycine-binding" evidence="19">
    <location>
        <begin position="516"/>
        <end position="585"/>
    </location>
</feature>
<keyword evidence="3" id="KW-0813">Transport</keyword>
<keyword evidence="10" id="KW-0325">Glycoprotein</keyword>
<dbReference type="GO" id="GO:0045211">
    <property type="term" value="C:postsynaptic membrane"/>
    <property type="evidence" value="ECO:0007669"/>
    <property type="project" value="UniProtKB-SubCell"/>
</dbReference>
<sequence>MGYRSGSRHLAGVTTLSVLFLCGWMNTTGAVPARVHKDVGTIGIIVEDQDLAKHFLYIASKLVDSNLKAVSKVIQNDDILEAIQSMCALMESDVNVVFGPTSPVSSLHVSSMARHFDLPHIEFRWDPSLIDDEHSLNLFPDPVQIAEAQTALMEYWKWRDIALIYESDDEECVLRRFADIIEMRRLLQELQEDGITVNYFKKDKGETFRTLLRQIKERDIRNVVVDLEQKAEREKDKEGKIESFLKQAMQVAMLNENYNYFFLSLDFHVAKLNDFMHSRANITALRLVDMKHHIADDLLRGQDSPQDNKKGSASGRHNQQKAAMARARRDRNDRRLLKRDEHNGEADEEEEADEDASFPPGLETEVALIYDAIMLFKLGVKDLVNKKSSYTKALPTAKCNGRKSLDSEHLGTELTKTMLRRTFEGATGRVNFNEKGIREDFVLFVTELGTDGLEEVLNKYCISFFWYCRKDGQIGIWSKSSGLNITNDENEFELSKEEKTKIDDIHLRIVTVMIPPWIMKDEKLSTEDRPRYKGFLIDLLEDMKKRSPRPLDYELYTSPDGSYGVETRYENGTITWNGMIGELVKELHIDGTPLLLESNENQLPAPASVNRCHKANVAIADLIVSDERLRAVDFTLPFMTAQLVAVVKAPVPRKPGGVWSFFLPLTREVWMYTVVAGLLTALIMYMCARFCLSEYVNTGDGVNGPAEEVDNQLGIVSCLLFVFTTLLHQRMHLDPNATATRVLAGFWYFFTFVILAIIVGNLCESVLYEDEDFSKLETIQGLLRIRGMKFTCIEHGATCRTLMTSHAPVLWEINKRMFKDETPKVKNMTHALAKISQDEHLAFIMEYASAKYLVASSCDLVMTKPFANHASYGIALNKKNPGKTNRLLSEIVLNLQAKGILQEREERWWKTKRFCDVDNDGDFDDVDDGDDDSINEQKVELRTLSPGDLSGAFILLFLGLCFALLINIGEVIVEHLTREKRDTYFNMITVVDHIRFAFKMQTNQVDLSETSLPRNHWKDQLQKRRENRTRENGQKSNDPTSPRKTDSLSSKIPQYQ</sequence>
<feature type="compositionally biased region" description="Basic and acidic residues" evidence="15">
    <location>
        <begin position="1016"/>
        <end position="1033"/>
    </location>
</feature>
<dbReference type="SUPFAM" id="SSF53822">
    <property type="entry name" value="Periplasmic binding protein-like I"/>
    <property type="match status" value="1"/>
</dbReference>
<feature type="transmembrane region" description="Helical" evidence="16">
    <location>
        <begin position="746"/>
        <end position="768"/>
    </location>
</feature>
<feature type="transmembrane region" description="Helical" evidence="16">
    <location>
        <begin position="952"/>
        <end position="973"/>
    </location>
</feature>
<feature type="transmembrane region" description="Helical" evidence="16">
    <location>
        <begin position="669"/>
        <end position="692"/>
    </location>
</feature>
<keyword evidence="7" id="KW-0406">Ion transport</keyword>
<keyword evidence="6" id="KW-0770">Synapse</keyword>